<organism evidence="1 2">
    <name type="scientific">Mytilus coruscus</name>
    <name type="common">Sea mussel</name>
    <dbReference type="NCBI Taxonomy" id="42192"/>
    <lineage>
        <taxon>Eukaryota</taxon>
        <taxon>Metazoa</taxon>
        <taxon>Spiralia</taxon>
        <taxon>Lophotrochozoa</taxon>
        <taxon>Mollusca</taxon>
        <taxon>Bivalvia</taxon>
        <taxon>Autobranchia</taxon>
        <taxon>Pteriomorphia</taxon>
        <taxon>Mytilida</taxon>
        <taxon>Mytiloidea</taxon>
        <taxon>Mytilidae</taxon>
        <taxon>Mytilinae</taxon>
        <taxon>Mytilus</taxon>
    </lineage>
</organism>
<accession>A0A6J8D9G8</accession>
<dbReference type="PANTHER" id="PTHR31362:SF0">
    <property type="entry name" value="EXOSTOSIN DOMAIN-CONTAINING PROTEIN-RELATED"/>
    <property type="match status" value="1"/>
</dbReference>
<dbReference type="EMBL" id="CACVKT020006897">
    <property type="protein sequence ID" value="CAC5404002.1"/>
    <property type="molecule type" value="Genomic_DNA"/>
</dbReference>
<keyword evidence="2" id="KW-1185">Reference proteome</keyword>
<reference evidence="1 2" key="1">
    <citation type="submission" date="2020-06" db="EMBL/GenBank/DDBJ databases">
        <authorList>
            <person name="Li R."/>
            <person name="Bekaert M."/>
        </authorList>
    </citation>
    <scope>NUCLEOTIDE SEQUENCE [LARGE SCALE GENOMIC DNA]</scope>
    <source>
        <strain evidence="2">wild</strain>
    </source>
</reference>
<proteinExistence type="predicted"/>
<dbReference type="InterPro" id="IPR005049">
    <property type="entry name" value="STL-like"/>
</dbReference>
<dbReference type="Proteomes" id="UP000507470">
    <property type="component" value="Unassembled WGS sequence"/>
</dbReference>
<dbReference type="PANTHER" id="PTHR31362">
    <property type="entry name" value="GLYCOSYLTRANSFERASE STELLO1-RELATED"/>
    <property type="match status" value="1"/>
</dbReference>
<protein>
    <submittedName>
        <fullName evidence="1">Uncharacterized protein</fullName>
    </submittedName>
</protein>
<dbReference type="OrthoDB" id="6045904at2759"/>
<sequence>MSPNPKEKACDNWAVVTTIYPPSKAVQYIGKLRNWCLLVVADIKTPTKNVYLKHLSNQNTKYLTIVEQKQRYPMLAEAIPFNHFGRKNIGYIYAIQHKAKMIWDFDDDNIGIVDTIKFNSISTSTDYAEVCTKYVTKFVNPYPYFGGNETYSWPREFPLQFIKDNRTIPKECYVEKQQEFGIMQALANEQPDVDAI</sequence>
<dbReference type="AlphaFoldDB" id="A0A6J8D9G8"/>
<evidence type="ECO:0000313" key="1">
    <source>
        <dbReference type="EMBL" id="CAC5404002.1"/>
    </source>
</evidence>
<name>A0A6J8D9G8_MYTCO</name>
<gene>
    <name evidence="1" type="ORF">MCOR_37839</name>
</gene>
<evidence type="ECO:0000313" key="2">
    <source>
        <dbReference type="Proteomes" id="UP000507470"/>
    </source>
</evidence>